<dbReference type="SUPFAM" id="SSF56300">
    <property type="entry name" value="Metallo-dependent phosphatases"/>
    <property type="match status" value="1"/>
</dbReference>
<gene>
    <name evidence="2" type="ORF">HELGO_WM31200</name>
</gene>
<dbReference type="AlphaFoldDB" id="A0A6S6RXP5"/>
<name>A0A6S6RXP5_9BACT</name>
<feature type="domain" description="PhoD-like phosphatase metallophosphatase" evidence="1">
    <location>
        <begin position="55"/>
        <end position="278"/>
    </location>
</feature>
<dbReference type="PANTHER" id="PTHR33987">
    <property type="entry name" value="CALCINEURIN-LIKE METALLO-PHOSPHOESTERASE SUPERFAMILY PROTEIN"/>
    <property type="match status" value="1"/>
</dbReference>
<evidence type="ECO:0000313" key="2">
    <source>
        <dbReference type="EMBL" id="CAA6801850.1"/>
    </source>
</evidence>
<dbReference type="Gene3D" id="3.60.21.70">
    <property type="entry name" value="PhoD-like phosphatase"/>
    <property type="match status" value="1"/>
</dbReference>
<dbReference type="PROSITE" id="PS51257">
    <property type="entry name" value="PROKAR_LIPOPROTEIN"/>
    <property type="match status" value="1"/>
</dbReference>
<dbReference type="InterPro" id="IPR029052">
    <property type="entry name" value="Metallo-depent_PP-like"/>
</dbReference>
<dbReference type="InterPro" id="IPR038607">
    <property type="entry name" value="PhoD-like_sf"/>
</dbReference>
<accession>A0A6S6RXP5</accession>
<organism evidence="2">
    <name type="scientific">uncultured Aureispira sp</name>
    <dbReference type="NCBI Taxonomy" id="1331704"/>
    <lineage>
        <taxon>Bacteria</taxon>
        <taxon>Pseudomonadati</taxon>
        <taxon>Bacteroidota</taxon>
        <taxon>Saprospiria</taxon>
        <taxon>Saprospirales</taxon>
        <taxon>Saprospiraceae</taxon>
        <taxon>Aureispira</taxon>
        <taxon>environmental samples</taxon>
    </lineage>
</organism>
<dbReference type="EMBL" id="CACVAQ010000069">
    <property type="protein sequence ID" value="CAA6801850.1"/>
    <property type="molecule type" value="Genomic_DNA"/>
</dbReference>
<dbReference type="PANTHER" id="PTHR33987:SF1">
    <property type="entry name" value="CALCINEURIN-LIKE METALLO-PHOSPHOESTERASE SUPERFAMILY PROTEIN"/>
    <property type="match status" value="1"/>
</dbReference>
<proteinExistence type="predicted"/>
<evidence type="ECO:0000259" key="1">
    <source>
        <dbReference type="Pfam" id="PF09423"/>
    </source>
</evidence>
<dbReference type="CDD" id="cd07389">
    <property type="entry name" value="MPP_PhoD"/>
    <property type="match status" value="1"/>
</dbReference>
<protein>
    <recommendedName>
        <fullName evidence="1">PhoD-like phosphatase metallophosphatase domain-containing protein</fullName>
    </recommendedName>
</protein>
<dbReference type="Pfam" id="PF09423">
    <property type="entry name" value="PhoD"/>
    <property type="match status" value="1"/>
</dbReference>
<sequence>MKKELAWLLTLSILISACSGKIIQKGDKAIERYTIGFGSCGKQTKAQPILNVVVDNAPNVFIYLGDNIYGDTRDMEELQQKYDQLAAKPEFQRLKKTTPILATWDDHDFGENDAGRYYPFKEASKEIFLNFWNEPKRSERWKHAGVYHALRLKDAPIDIQVILLDTRTFRDDLTERVKGGNTVYKNDYQPTLSPDSTFLGAEQWAWLETKLEEKADLRIIASSNQFAHTYNGWESWNNVPQERKKMLQLIQKTKANGVVFLSGDVHWGELSKYENEYTYPIYDITSSGLTQSWHEIEPNANRIGLPIRKNNFGLIEIETQQRTTLTFKLKNKKNLIAVEHRIYLSELDFNK</sequence>
<dbReference type="InterPro" id="IPR018946">
    <property type="entry name" value="PhoD-like_MPP"/>
</dbReference>
<reference evidence="2" key="1">
    <citation type="submission" date="2020-01" db="EMBL/GenBank/DDBJ databases">
        <authorList>
            <person name="Meier V. D."/>
            <person name="Meier V D."/>
        </authorList>
    </citation>
    <scope>NUCLEOTIDE SEQUENCE</scope>
    <source>
        <strain evidence="2">HLG_WM_MAG_10</strain>
    </source>
</reference>